<evidence type="ECO:0000313" key="1">
    <source>
        <dbReference type="EMBL" id="MYH61817.1"/>
    </source>
</evidence>
<organism evidence="1">
    <name type="scientific">Caldilineaceae bacterium SB0675_bin_29</name>
    <dbReference type="NCBI Taxonomy" id="2605266"/>
    <lineage>
        <taxon>Bacteria</taxon>
        <taxon>Bacillati</taxon>
        <taxon>Chloroflexota</taxon>
        <taxon>Caldilineae</taxon>
        <taxon>Caldilineales</taxon>
        <taxon>Caldilineaceae</taxon>
    </lineage>
</organism>
<accession>A0A6B1G0C2</accession>
<reference evidence="1" key="1">
    <citation type="submission" date="2019-09" db="EMBL/GenBank/DDBJ databases">
        <title>Characterisation of the sponge microbiome using genome-centric metagenomics.</title>
        <authorList>
            <person name="Engelberts J.P."/>
            <person name="Robbins S.J."/>
            <person name="De Goeij J.M."/>
            <person name="Aranda M."/>
            <person name="Bell S.C."/>
            <person name="Webster N.S."/>
        </authorList>
    </citation>
    <scope>NUCLEOTIDE SEQUENCE</scope>
    <source>
        <strain evidence="1">SB0675_bin_29</strain>
    </source>
</reference>
<name>A0A6B1G0C2_9CHLR</name>
<dbReference type="Pfam" id="PF14486">
    <property type="entry name" value="DUF4432"/>
    <property type="match status" value="1"/>
</dbReference>
<dbReference type="GO" id="GO:0030246">
    <property type="term" value="F:carbohydrate binding"/>
    <property type="evidence" value="ECO:0007669"/>
    <property type="project" value="InterPro"/>
</dbReference>
<dbReference type="InterPro" id="IPR027839">
    <property type="entry name" value="DUF4432"/>
</dbReference>
<protein>
    <submittedName>
        <fullName evidence="1">DUF4432 family protein</fullName>
    </submittedName>
</protein>
<dbReference type="Gene3D" id="2.70.98.10">
    <property type="match status" value="1"/>
</dbReference>
<dbReference type="AlphaFoldDB" id="A0A6B1G0C2"/>
<dbReference type="InterPro" id="IPR014718">
    <property type="entry name" value="GH-type_carb-bd"/>
</dbReference>
<proteinExistence type="predicted"/>
<gene>
    <name evidence="1" type="ORF">F4148_08640</name>
</gene>
<comment type="caution">
    <text evidence="1">The sequence shown here is derived from an EMBL/GenBank/DDBJ whole genome shotgun (WGS) entry which is preliminary data.</text>
</comment>
<sequence>MSDSTVQPVKVSLHPRFFSEKKRLFLESGSLKASLFEFESGVAAVELENGVSEIVMLPFQGQQIWSAIFGGRNVTMETMFDQPRPTSDYLQTYGGFLLHCGFTAMGVPTEEDDHPLHGELPNAVFQYAWLVLGEDEGGAYIGLGGQYRHTVAFTQNYTATPLVKLYAGAKEVHVSLCCRNCKNTPMEYMYLAHANYRPVEGGRIVYSAKVTPQTVRMRRSIPDHISTGPDYLKFLDRLEERPEGHHVFDESMTFVPELVFSIDYDADERGWAHTLQVHPDGGADYVRHRPEQLPIGVRWICRTPDKDALGLVLPSTAEPEGRSAELAKDNVRELEGGGEWRCDYVLGTLDAEEAAVVERKIVEIG</sequence>
<dbReference type="EMBL" id="VYDA01000325">
    <property type="protein sequence ID" value="MYH61817.1"/>
    <property type="molecule type" value="Genomic_DNA"/>
</dbReference>